<dbReference type="EMBL" id="AFPW01000015">
    <property type="protein sequence ID" value="EGQ15474.1"/>
    <property type="molecule type" value="Genomic_DNA"/>
</dbReference>
<dbReference type="GO" id="GO:0032259">
    <property type="term" value="P:methylation"/>
    <property type="evidence" value="ECO:0007669"/>
    <property type="project" value="UniProtKB-KW"/>
</dbReference>
<keyword evidence="1" id="KW-0687">Ribonucleoprotein</keyword>
<comment type="caution">
    <text evidence="1">The sequence shown here is derived from an EMBL/GenBank/DDBJ whole genome shotgun (WGS) entry which is preliminary data.</text>
</comment>
<evidence type="ECO:0000313" key="1">
    <source>
        <dbReference type="EMBL" id="EGQ15474.1"/>
    </source>
</evidence>
<evidence type="ECO:0000313" key="2">
    <source>
        <dbReference type="Proteomes" id="UP000007820"/>
    </source>
</evidence>
<dbReference type="GO" id="GO:0008168">
    <property type="term" value="F:methyltransferase activity"/>
    <property type="evidence" value="ECO:0007669"/>
    <property type="project" value="UniProtKB-KW"/>
</dbReference>
<organism evidence="1 2">
    <name type="scientific">Prevotella dentalis (strain ATCC 49559 / DSM 3688 / JCM 13448 / NCTC 12043 / ES 2772)</name>
    <name type="common">Mitsuokella dentalis</name>
    <dbReference type="NCBI Taxonomy" id="908937"/>
    <lineage>
        <taxon>Bacteria</taxon>
        <taxon>Pseudomonadati</taxon>
        <taxon>Bacteroidota</taxon>
        <taxon>Bacteroidia</taxon>
        <taxon>Bacteroidales</taxon>
        <taxon>Prevotellaceae</taxon>
        <taxon>Prevotella</taxon>
    </lineage>
</organism>
<dbReference type="GO" id="GO:0005840">
    <property type="term" value="C:ribosome"/>
    <property type="evidence" value="ECO:0007669"/>
    <property type="project" value="UniProtKB-KW"/>
</dbReference>
<dbReference type="Proteomes" id="UP000007820">
    <property type="component" value="Unassembled WGS sequence"/>
</dbReference>
<dbReference type="EC" id="2.1.1.-" evidence="1"/>
<name>F9D307_PREDD</name>
<keyword evidence="1" id="KW-0689">Ribosomal protein</keyword>
<keyword evidence="1" id="KW-0489">Methyltransferase</keyword>
<dbReference type="AlphaFoldDB" id="F9D307"/>
<reference evidence="1 2" key="1">
    <citation type="submission" date="2011-04" db="EMBL/GenBank/DDBJ databases">
        <authorList>
            <person name="Muzny D."/>
            <person name="Qin X."/>
            <person name="Deng J."/>
            <person name="Jiang H."/>
            <person name="Liu Y."/>
            <person name="Qu J."/>
            <person name="Song X.-Z."/>
            <person name="Zhang L."/>
            <person name="Thornton R."/>
            <person name="Coyle M."/>
            <person name="Francisco L."/>
            <person name="Jackson L."/>
            <person name="Javaid M."/>
            <person name="Korchina V."/>
            <person name="Kovar C."/>
            <person name="Mata R."/>
            <person name="Mathew T."/>
            <person name="Ngo R."/>
            <person name="Nguyen L."/>
            <person name="Nguyen N."/>
            <person name="Okwuonu G."/>
            <person name="Ongeri F."/>
            <person name="Pham C."/>
            <person name="Simmons D."/>
            <person name="Wilczek-Boney K."/>
            <person name="Hale W."/>
            <person name="Jakkamsetti A."/>
            <person name="Pham P."/>
            <person name="Ruth R."/>
            <person name="San Lucas F."/>
            <person name="Warren J."/>
            <person name="Zhang J."/>
            <person name="Zhao Z."/>
            <person name="Zhou C."/>
            <person name="Zhu D."/>
            <person name="Lee S."/>
            <person name="Bess C."/>
            <person name="Blankenburg K."/>
            <person name="Forbes L."/>
            <person name="Fu Q."/>
            <person name="Gubbala S."/>
            <person name="Hirani K."/>
            <person name="Jayaseelan J.C."/>
            <person name="Lara F."/>
            <person name="Munidasa M."/>
            <person name="Palculict T."/>
            <person name="Patil S."/>
            <person name="Pu L.-L."/>
            <person name="Saada N."/>
            <person name="Tang L."/>
            <person name="Weissenberger G."/>
            <person name="Zhu Y."/>
            <person name="Hemphill L."/>
            <person name="Shang Y."/>
            <person name="Youmans B."/>
            <person name="Ayvaz T."/>
            <person name="Ross M."/>
            <person name="Santibanez J."/>
            <person name="Aqrawi P."/>
            <person name="Gross S."/>
            <person name="Joshi V."/>
            <person name="Fowler G."/>
            <person name="Nazareth L."/>
            <person name="Reid J."/>
            <person name="Worley K."/>
            <person name="Petrosino J."/>
            <person name="Highlander S."/>
            <person name="Gibbs R."/>
        </authorList>
    </citation>
    <scope>NUCLEOTIDE SEQUENCE [LARGE SCALE GENOMIC DNA]</scope>
    <source>
        <strain evidence="1 2">DSM 3688</strain>
    </source>
</reference>
<gene>
    <name evidence="1" type="primary">prmA2</name>
    <name evidence="1" type="ORF">HMPREF9136_1235</name>
</gene>
<sequence>MQCKIQSKGISKRFKAFKPIGWAIPRRGWKQIPTDNILERKTFENYAIFEKSRKVEASQATTENQQG</sequence>
<proteinExistence type="predicted"/>
<accession>F9D307</accession>
<protein>
    <submittedName>
        <fullName evidence="1">Ribosomal protein L11 methyltransferase</fullName>
        <ecNumber evidence="1">2.1.1.-</ecNumber>
    </submittedName>
</protein>
<keyword evidence="1" id="KW-0808">Transferase</keyword>